<feature type="transmembrane region" description="Helical" evidence="6">
    <location>
        <begin position="111"/>
        <end position="129"/>
    </location>
</feature>
<dbReference type="EMBL" id="QJUM01000030">
    <property type="protein sequence ID" value="TBV01541.1"/>
    <property type="molecule type" value="Genomic_DNA"/>
</dbReference>
<feature type="transmembrane region" description="Helical" evidence="6">
    <location>
        <begin position="249"/>
        <end position="269"/>
    </location>
</feature>
<dbReference type="InterPro" id="IPR000620">
    <property type="entry name" value="EamA_dom"/>
</dbReference>
<evidence type="ECO:0000256" key="4">
    <source>
        <dbReference type="ARBA" id="ARBA00022989"/>
    </source>
</evidence>
<evidence type="ECO:0000256" key="2">
    <source>
        <dbReference type="ARBA" id="ARBA00022475"/>
    </source>
</evidence>
<reference evidence="8 9" key="1">
    <citation type="submission" date="2018-06" db="EMBL/GenBank/DDBJ databases">
        <title>Three novel Pseudomonas species isolated from symptomatic oak.</title>
        <authorList>
            <person name="Bueno-Gonzalez V."/>
            <person name="Brady C."/>
        </authorList>
    </citation>
    <scope>NUCLEOTIDE SEQUENCE [LARGE SCALE GENOMIC DNA]</scope>
    <source>
        <strain evidence="8 9">P26B</strain>
    </source>
</reference>
<dbReference type="Pfam" id="PF00892">
    <property type="entry name" value="EamA"/>
    <property type="match status" value="1"/>
</dbReference>
<dbReference type="InterPro" id="IPR051258">
    <property type="entry name" value="Diverse_Substrate_Transporter"/>
</dbReference>
<name>A0ABY1Z2W8_9GAMM</name>
<evidence type="ECO:0000256" key="5">
    <source>
        <dbReference type="ARBA" id="ARBA00023136"/>
    </source>
</evidence>
<organism evidence="8 9">
    <name type="scientific">Phytopseudomonas dryadis</name>
    <dbReference type="NCBI Taxonomy" id="2487520"/>
    <lineage>
        <taxon>Bacteria</taxon>
        <taxon>Pseudomonadati</taxon>
        <taxon>Pseudomonadota</taxon>
        <taxon>Gammaproteobacteria</taxon>
        <taxon>Pseudomonadales</taxon>
        <taxon>Pseudomonadaceae</taxon>
        <taxon>Phytopseudomonas</taxon>
    </lineage>
</organism>
<keyword evidence="5 6" id="KW-0472">Membrane</keyword>
<comment type="caution">
    <text evidence="8">The sequence shown here is derived from an EMBL/GenBank/DDBJ whole genome shotgun (WGS) entry which is preliminary data.</text>
</comment>
<feature type="transmembrane region" description="Helical" evidence="6">
    <location>
        <begin position="51"/>
        <end position="72"/>
    </location>
</feature>
<feature type="transmembrane region" description="Helical" evidence="6">
    <location>
        <begin position="136"/>
        <end position="156"/>
    </location>
</feature>
<evidence type="ECO:0000313" key="9">
    <source>
        <dbReference type="Proteomes" id="UP000291334"/>
    </source>
</evidence>
<evidence type="ECO:0000256" key="3">
    <source>
        <dbReference type="ARBA" id="ARBA00022692"/>
    </source>
</evidence>
<protein>
    <submittedName>
        <fullName evidence="8">EamA family transporter</fullName>
    </submittedName>
</protein>
<keyword evidence="9" id="KW-1185">Reference proteome</keyword>
<feature type="domain" description="EamA" evidence="7">
    <location>
        <begin position="160"/>
        <end position="290"/>
    </location>
</feature>
<keyword evidence="4 6" id="KW-1133">Transmembrane helix</keyword>
<dbReference type="SUPFAM" id="SSF103481">
    <property type="entry name" value="Multidrug resistance efflux transporter EmrE"/>
    <property type="match status" value="2"/>
</dbReference>
<proteinExistence type="predicted"/>
<dbReference type="PANTHER" id="PTHR42920:SF5">
    <property type="entry name" value="EAMA DOMAIN-CONTAINING PROTEIN"/>
    <property type="match status" value="1"/>
</dbReference>
<sequence>MEERKAGHIPPQQGRTPHFRISRSVAVLFCLASMFSIQLGASLSLGVMENFGSYTTTWIRLCFAAVIVYLIARPNFLSFDRRQWVAALSLGAAMALMTTSVFAAIQSAPLGLVIAINFLGPISVALLGLSGYRAYTWPALSLVGVLLIAYNGTAWVTDTRGLLFSFGAAIGWAGYILLMKRVGSQFKGLQGLSVSLLSAALIMTPIGLSSATELRNPELFLYGAGLAILVPLLPYILEMQALRQLSSMSFGLLMSVEPAIGALLGFLILSQALSTMQVVGVVCVVAASIGALRNQQSAAKP</sequence>
<gene>
    <name evidence="8" type="ORF">DNK34_20850</name>
</gene>
<feature type="transmembrane region" description="Helical" evidence="6">
    <location>
        <begin position="275"/>
        <end position="292"/>
    </location>
</feature>
<feature type="transmembrane region" description="Helical" evidence="6">
    <location>
        <begin position="84"/>
        <end position="105"/>
    </location>
</feature>
<feature type="transmembrane region" description="Helical" evidence="6">
    <location>
        <begin position="162"/>
        <end position="179"/>
    </location>
</feature>
<keyword evidence="2" id="KW-1003">Cell membrane</keyword>
<feature type="transmembrane region" description="Helical" evidence="6">
    <location>
        <begin position="21"/>
        <end position="45"/>
    </location>
</feature>
<evidence type="ECO:0000256" key="6">
    <source>
        <dbReference type="SAM" id="Phobius"/>
    </source>
</evidence>
<feature type="transmembrane region" description="Helical" evidence="6">
    <location>
        <begin position="220"/>
        <end position="237"/>
    </location>
</feature>
<dbReference type="InterPro" id="IPR037185">
    <property type="entry name" value="EmrE-like"/>
</dbReference>
<evidence type="ECO:0000313" key="8">
    <source>
        <dbReference type="EMBL" id="TBV01541.1"/>
    </source>
</evidence>
<accession>A0ABY1Z2W8</accession>
<keyword evidence="3 6" id="KW-0812">Transmembrane</keyword>
<evidence type="ECO:0000259" key="7">
    <source>
        <dbReference type="Pfam" id="PF00892"/>
    </source>
</evidence>
<comment type="subcellular location">
    <subcellularLocation>
        <location evidence="1">Cell membrane</location>
        <topology evidence="1">Multi-pass membrane protein</topology>
    </subcellularLocation>
</comment>
<dbReference type="PANTHER" id="PTHR42920">
    <property type="entry name" value="OS03G0707200 PROTEIN-RELATED"/>
    <property type="match status" value="1"/>
</dbReference>
<evidence type="ECO:0000256" key="1">
    <source>
        <dbReference type="ARBA" id="ARBA00004651"/>
    </source>
</evidence>
<dbReference type="Proteomes" id="UP000291334">
    <property type="component" value="Unassembled WGS sequence"/>
</dbReference>
<feature type="transmembrane region" description="Helical" evidence="6">
    <location>
        <begin position="191"/>
        <end position="208"/>
    </location>
</feature>